<keyword evidence="2" id="KW-1185">Reference proteome</keyword>
<dbReference type="AlphaFoldDB" id="A3IHY1"/>
<evidence type="ECO:0000313" key="2">
    <source>
        <dbReference type="Proteomes" id="UP000003781"/>
    </source>
</evidence>
<evidence type="ECO:0000313" key="1">
    <source>
        <dbReference type="EMBL" id="EAZ93413.1"/>
    </source>
</evidence>
<comment type="caution">
    <text evidence="1">The sequence shown here is derived from an EMBL/GenBank/DDBJ whole genome shotgun (WGS) entry which is preliminary data.</text>
</comment>
<organism evidence="1 2">
    <name type="scientific">Crocosphaera chwakensis CCY0110</name>
    <dbReference type="NCBI Taxonomy" id="391612"/>
    <lineage>
        <taxon>Bacteria</taxon>
        <taxon>Bacillati</taxon>
        <taxon>Cyanobacteriota</taxon>
        <taxon>Cyanophyceae</taxon>
        <taxon>Oscillatoriophycideae</taxon>
        <taxon>Chroococcales</taxon>
        <taxon>Aphanothecaceae</taxon>
        <taxon>Crocosphaera</taxon>
        <taxon>Crocosphaera chwakensis</taxon>
    </lineage>
</organism>
<accession>A3IHY1</accession>
<dbReference type="EMBL" id="AAXW01000002">
    <property type="protein sequence ID" value="EAZ93413.1"/>
    <property type="molecule type" value="Genomic_DNA"/>
</dbReference>
<gene>
    <name evidence="1" type="ORF">CY0110_16497</name>
</gene>
<reference evidence="1 2" key="1">
    <citation type="submission" date="2007-03" db="EMBL/GenBank/DDBJ databases">
        <authorList>
            <person name="Stal L."/>
            <person name="Ferriera S."/>
            <person name="Johnson J."/>
            <person name="Kravitz S."/>
            <person name="Beeson K."/>
            <person name="Sutton G."/>
            <person name="Rogers Y.-H."/>
            <person name="Friedman R."/>
            <person name="Frazier M."/>
            <person name="Venter J.C."/>
        </authorList>
    </citation>
    <scope>NUCLEOTIDE SEQUENCE [LARGE SCALE GENOMIC DNA]</scope>
    <source>
        <strain evidence="1 2">CCY0110</strain>
    </source>
</reference>
<dbReference type="Proteomes" id="UP000003781">
    <property type="component" value="Unassembled WGS sequence"/>
</dbReference>
<proteinExistence type="predicted"/>
<sequence>MGVIVHMGEVGPQEKRFSSVGVFFDVFDRSVGNVVINSFHTLFS</sequence>
<name>A3IHY1_9CHRO</name>
<protein>
    <submittedName>
        <fullName evidence="1">Uncharacterized protein</fullName>
    </submittedName>
</protein>